<evidence type="ECO:0000256" key="7">
    <source>
        <dbReference type="ARBA" id="ARBA00022843"/>
    </source>
</evidence>
<evidence type="ECO:0000256" key="8">
    <source>
        <dbReference type="ARBA" id="ARBA00049598"/>
    </source>
</evidence>
<name>A0AAW1PMX7_9CHLO</name>
<evidence type="ECO:0000259" key="15">
    <source>
        <dbReference type="PROSITE" id="PS51083"/>
    </source>
</evidence>
<keyword evidence="4" id="KW-0479">Metal-binding</keyword>
<evidence type="ECO:0000256" key="3">
    <source>
        <dbReference type="ARBA" id="ARBA00022553"/>
    </source>
</evidence>
<evidence type="ECO:0000256" key="14">
    <source>
        <dbReference type="SAM" id="MobiDB-lite"/>
    </source>
</evidence>
<dbReference type="Pfam" id="PF25790">
    <property type="entry name" value="BCD1"/>
    <property type="match status" value="1"/>
</dbReference>
<dbReference type="PANTHER" id="PTHR13483">
    <property type="entry name" value="BOX C_D SNORNA PROTEIN 1-RELATED"/>
    <property type="match status" value="1"/>
</dbReference>
<evidence type="ECO:0000256" key="10">
    <source>
        <dbReference type="ARBA" id="ARBA00061949"/>
    </source>
</evidence>
<dbReference type="GO" id="GO:0048254">
    <property type="term" value="P:snoRNA localization"/>
    <property type="evidence" value="ECO:0007669"/>
    <property type="project" value="TreeGrafter"/>
</dbReference>
<proteinExistence type="inferred from homology"/>
<dbReference type="GO" id="GO:0000463">
    <property type="term" value="P:maturation of LSU-rRNA from tricistronic rRNA transcript (SSU-rRNA, 5.8S rRNA, LSU-rRNA)"/>
    <property type="evidence" value="ECO:0007669"/>
    <property type="project" value="TreeGrafter"/>
</dbReference>
<feature type="domain" description="HIT-type" evidence="15">
    <location>
        <begin position="26"/>
        <end position="60"/>
    </location>
</feature>
<keyword evidence="6" id="KW-0862">Zinc</keyword>
<evidence type="ECO:0000256" key="9">
    <source>
        <dbReference type="ARBA" id="ARBA00049654"/>
    </source>
</evidence>
<organism evidence="16 17">
    <name type="scientific">[Myrmecia] bisecta</name>
    <dbReference type="NCBI Taxonomy" id="41462"/>
    <lineage>
        <taxon>Eukaryota</taxon>
        <taxon>Viridiplantae</taxon>
        <taxon>Chlorophyta</taxon>
        <taxon>core chlorophytes</taxon>
        <taxon>Trebouxiophyceae</taxon>
        <taxon>Trebouxiales</taxon>
        <taxon>Trebouxiaceae</taxon>
        <taxon>Myrmecia</taxon>
    </lineage>
</organism>
<dbReference type="InterPro" id="IPR007529">
    <property type="entry name" value="Znf_HIT"/>
</dbReference>
<dbReference type="CDD" id="cd23023">
    <property type="entry name" value="zf-HIT_BCD1"/>
    <property type="match status" value="1"/>
</dbReference>
<dbReference type="PROSITE" id="PS51083">
    <property type="entry name" value="ZF_HIT"/>
    <property type="match status" value="1"/>
</dbReference>
<feature type="compositionally biased region" description="Acidic residues" evidence="14">
    <location>
        <begin position="1"/>
        <end position="10"/>
    </location>
</feature>
<evidence type="ECO:0000256" key="13">
    <source>
        <dbReference type="PROSITE-ProRule" id="PRU00453"/>
    </source>
</evidence>
<evidence type="ECO:0000256" key="1">
    <source>
        <dbReference type="ARBA" id="ARBA00022499"/>
    </source>
</evidence>
<evidence type="ECO:0000256" key="5">
    <source>
        <dbReference type="ARBA" id="ARBA00022771"/>
    </source>
</evidence>
<evidence type="ECO:0000256" key="11">
    <source>
        <dbReference type="ARBA" id="ARBA00068630"/>
    </source>
</evidence>
<keyword evidence="5 13" id="KW-0863">Zinc-finger</keyword>
<dbReference type="FunFam" id="3.30.60.190:FF:000001">
    <property type="entry name" value="box C/D snoRNA protein 1"/>
    <property type="match status" value="1"/>
</dbReference>
<dbReference type="Pfam" id="PF04438">
    <property type="entry name" value="zf-HIT"/>
    <property type="match status" value="1"/>
</dbReference>
<evidence type="ECO:0000256" key="4">
    <source>
        <dbReference type="ARBA" id="ARBA00022723"/>
    </source>
</evidence>
<dbReference type="EMBL" id="JALJOR010000010">
    <property type="protein sequence ID" value="KAK9809887.1"/>
    <property type="molecule type" value="Genomic_DNA"/>
</dbReference>
<evidence type="ECO:0000313" key="17">
    <source>
        <dbReference type="Proteomes" id="UP001489004"/>
    </source>
</evidence>
<dbReference type="Gene3D" id="3.30.60.190">
    <property type="match status" value="1"/>
</dbReference>
<dbReference type="PANTHER" id="PTHR13483:SF3">
    <property type="entry name" value="BOX C_D SNORNA PROTEIN 1"/>
    <property type="match status" value="1"/>
</dbReference>
<evidence type="ECO:0000256" key="6">
    <source>
        <dbReference type="ARBA" id="ARBA00022833"/>
    </source>
</evidence>
<dbReference type="GO" id="GO:0000492">
    <property type="term" value="P:box C/D snoRNP assembly"/>
    <property type="evidence" value="ECO:0007669"/>
    <property type="project" value="TreeGrafter"/>
</dbReference>
<keyword evidence="2" id="KW-0690">Ribosome biogenesis</keyword>
<comment type="similarity">
    <text evidence="9">Belongs to the BCD1 family.</text>
</comment>
<dbReference type="InterPro" id="IPR051639">
    <property type="entry name" value="BCD1"/>
</dbReference>
<dbReference type="GO" id="GO:0008270">
    <property type="term" value="F:zinc ion binding"/>
    <property type="evidence" value="ECO:0007669"/>
    <property type="project" value="UniProtKB-UniRule"/>
</dbReference>
<dbReference type="Proteomes" id="UP001489004">
    <property type="component" value="Unassembled WGS sequence"/>
</dbReference>
<sequence length="260" mass="29210">MSVDTSESDEGPPTSGPEPTKRASACSVCNEAPARYRCPGCNVRSCSLACSKAHKQESGCTGKRARTAYVPLQAFTDRELISDFRLLEETVRVQDNAARNRAPVANREMPIWLASMVQQARWRKVQLQLLPPGMQKRINNTSKYDRRGRKFLWRVDWQFVAAGVTIADQRVDEATVLSELLAPHLTLRPGQAVRHHQLRDYVAAGISELVVVMRKERCLANNQLYYRINLAAPLAAQLAFKTIIEYPVLQVTIAPVRLPE</sequence>
<evidence type="ECO:0000313" key="16">
    <source>
        <dbReference type="EMBL" id="KAK9809887.1"/>
    </source>
</evidence>
<evidence type="ECO:0000256" key="12">
    <source>
        <dbReference type="ARBA" id="ARBA00077531"/>
    </source>
</evidence>
<dbReference type="InterPro" id="IPR057721">
    <property type="entry name" value="BCD1_alpha/beta"/>
</dbReference>
<dbReference type="SUPFAM" id="SSF144232">
    <property type="entry name" value="HIT/MYND zinc finger-like"/>
    <property type="match status" value="1"/>
</dbReference>
<comment type="caution">
    <text evidence="16">The sequence shown here is derived from an EMBL/GenBank/DDBJ whole genome shotgun (WGS) entry which is preliminary data.</text>
</comment>
<keyword evidence="1" id="KW-1017">Isopeptide bond</keyword>
<comment type="subunit">
    <text evidence="10">Interacts with FBL, SNU13, NOP58, NUFIP1, RUVBL1, RUVBL2 and TAF9. Interacts (via HIT-type zinc finger) with the RUVBL1/RUVBL2 complex in the presence of ADP.</text>
</comment>
<protein>
    <recommendedName>
        <fullName evidence="11">Box C/D snoRNA protein 1</fullName>
    </recommendedName>
    <alternativeName>
        <fullName evidence="12">Zinc finger HIT domain-containing protein 6</fullName>
    </alternativeName>
</protein>
<comment type="function">
    <text evidence="8">Required for box C/D snoRNAs accumulation involved in snoRNA processing, snoRNA transport to the nucleolus and ribosome biogenesis.</text>
</comment>
<keyword evidence="7" id="KW-0832">Ubl conjugation</keyword>
<gene>
    <name evidence="16" type="ORF">WJX72_001076</name>
</gene>
<dbReference type="GO" id="GO:0070761">
    <property type="term" value="C:pre-snoRNP complex"/>
    <property type="evidence" value="ECO:0007669"/>
    <property type="project" value="TreeGrafter"/>
</dbReference>
<dbReference type="AlphaFoldDB" id="A0AAW1PMX7"/>
<reference evidence="16 17" key="1">
    <citation type="journal article" date="2024" name="Nat. Commun.">
        <title>Phylogenomics reveals the evolutionary origins of lichenization in chlorophyte algae.</title>
        <authorList>
            <person name="Puginier C."/>
            <person name="Libourel C."/>
            <person name="Otte J."/>
            <person name="Skaloud P."/>
            <person name="Haon M."/>
            <person name="Grisel S."/>
            <person name="Petersen M."/>
            <person name="Berrin J.G."/>
            <person name="Delaux P.M."/>
            <person name="Dal Grande F."/>
            <person name="Keller J."/>
        </authorList>
    </citation>
    <scope>NUCLEOTIDE SEQUENCE [LARGE SCALE GENOMIC DNA]</scope>
    <source>
        <strain evidence="16 17">SAG 2043</strain>
    </source>
</reference>
<keyword evidence="17" id="KW-1185">Reference proteome</keyword>
<keyword evidence="3" id="KW-0597">Phosphoprotein</keyword>
<accession>A0AAW1PMX7</accession>
<feature type="region of interest" description="Disordered" evidence="14">
    <location>
        <begin position="1"/>
        <end position="24"/>
    </location>
</feature>
<evidence type="ECO:0000256" key="2">
    <source>
        <dbReference type="ARBA" id="ARBA00022517"/>
    </source>
</evidence>
<dbReference type="GO" id="GO:0005634">
    <property type="term" value="C:nucleus"/>
    <property type="evidence" value="ECO:0007669"/>
    <property type="project" value="TreeGrafter"/>
</dbReference>